<name>E9HMQ9_DAPPU</name>
<dbReference type="KEGG" id="dpx:DAPPUDRAFT_262327"/>
<dbReference type="Proteomes" id="UP000000305">
    <property type="component" value="Unassembled WGS sequence"/>
</dbReference>
<proteinExistence type="predicted"/>
<reference evidence="1 2" key="1">
    <citation type="journal article" date="2011" name="Science">
        <title>The ecoresponsive genome of Daphnia pulex.</title>
        <authorList>
            <person name="Colbourne J.K."/>
            <person name="Pfrender M.E."/>
            <person name="Gilbert D."/>
            <person name="Thomas W.K."/>
            <person name="Tucker A."/>
            <person name="Oakley T.H."/>
            <person name="Tokishita S."/>
            <person name="Aerts A."/>
            <person name="Arnold G.J."/>
            <person name="Basu M.K."/>
            <person name="Bauer D.J."/>
            <person name="Caceres C.E."/>
            <person name="Carmel L."/>
            <person name="Casola C."/>
            <person name="Choi J.H."/>
            <person name="Detter J.C."/>
            <person name="Dong Q."/>
            <person name="Dusheyko S."/>
            <person name="Eads B.D."/>
            <person name="Frohlich T."/>
            <person name="Geiler-Samerotte K.A."/>
            <person name="Gerlach D."/>
            <person name="Hatcher P."/>
            <person name="Jogdeo S."/>
            <person name="Krijgsveld J."/>
            <person name="Kriventseva E.V."/>
            <person name="Kultz D."/>
            <person name="Laforsch C."/>
            <person name="Lindquist E."/>
            <person name="Lopez J."/>
            <person name="Manak J.R."/>
            <person name="Muller J."/>
            <person name="Pangilinan J."/>
            <person name="Patwardhan R.P."/>
            <person name="Pitluck S."/>
            <person name="Pritham E.J."/>
            <person name="Rechtsteiner A."/>
            <person name="Rho M."/>
            <person name="Rogozin I.B."/>
            <person name="Sakarya O."/>
            <person name="Salamov A."/>
            <person name="Schaack S."/>
            <person name="Shapiro H."/>
            <person name="Shiga Y."/>
            <person name="Skalitzky C."/>
            <person name="Smith Z."/>
            <person name="Souvorov A."/>
            <person name="Sung W."/>
            <person name="Tang Z."/>
            <person name="Tsuchiya D."/>
            <person name="Tu H."/>
            <person name="Vos H."/>
            <person name="Wang M."/>
            <person name="Wolf Y.I."/>
            <person name="Yamagata H."/>
            <person name="Yamada T."/>
            <person name="Ye Y."/>
            <person name="Shaw J.R."/>
            <person name="Andrews J."/>
            <person name="Crease T.J."/>
            <person name="Tang H."/>
            <person name="Lucas S.M."/>
            <person name="Robertson H.M."/>
            <person name="Bork P."/>
            <person name="Koonin E.V."/>
            <person name="Zdobnov E.M."/>
            <person name="Grigoriev I.V."/>
            <person name="Lynch M."/>
            <person name="Boore J.L."/>
        </authorList>
    </citation>
    <scope>NUCLEOTIDE SEQUENCE [LARGE SCALE GENOMIC DNA]</scope>
</reference>
<dbReference type="HOGENOM" id="CLU_2308813_0_0_1"/>
<gene>
    <name evidence="1" type="ORF">DAPPUDRAFT_262327</name>
</gene>
<accession>E9HMQ9</accession>
<dbReference type="EMBL" id="GL732689">
    <property type="protein sequence ID" value="EFX66966.1"/>
    <property type="molecule type" value="Genomic_DNA"/>
</dbReference>
<evidence type="ECO:0000313" key="2">
    <source>
        <dbReference type="Proteomes" id="UP000000305"/>
    </source>
</evidence>
<sequence length="100" mass="11060">MPRGSCLQAKQEIKCNQEKEIVAVVSLSVPASSLYPIENDVWQISFGCVNWVLEKTEAVSVEVNNDAVEYKIVMQQLASFVKLFTINPLAKSPCETAIAK</sequence>
<evidence type="ECO:0000313" key="1">
    <source>
        <dbReference type="EMBL" id="EFX66966.1"/>
    </source>
</evidence>
<dbReference type="InParanoid" id="E9HMQ9"/>
<protein>
    <submittedName>
        <fullName evidence="1">Uncharacterized protein</fullName>
    </submittedName>
</protein>
<keyword evidence="2" id="KW-1185">Reference proteome</keyword>
<organism evidence="1 2">
    <name type="scientific">Daphnia pulex</name>
    <name type="common">Water flea</name>
    <dbReference type="NCBI Taxonomy" id="6669"/>
    <lineage>
        <taxon>Eukaryota</taxon>
        <taxon>Metazoa</taxon>
        <taxon>Ecdysozoa</taxon>
        <taxon>Arthropoda</taxon>
        <taxon>Crustacea</taxon>
        <taxon>Branchiopoda</taxon>
        <taxon>Diplostraca</taxon>
        <taxon>Cladocera</taxon>
        <taxon>Anomopoda</taxon>
        <taxon>Daphniidae</taxon>
        <taxon>Daphnia</taxon>
    </lineage>
</organism>
<dbReference type="AlphaFoldDB" id="E9HMQ9"/>